<organism evidence="3 4">
    <name type="scientific">Nesterenkonia rhizosphaerae</name>
    <dbReference type="NCBI Taxonomy" id="1348272"/>
    <lineage>
        <taxon>Bacteria</taxon>
        <taxon>Bacillati</taxon>
        <taxon>Actinomycetota</taxon>
        <taxon>Actinomycetes</taxon>
        <taxon>Micrococcales</taxon>
        <taxon>Micrococcaceae</taxon>
        <taxon>Nesterenkonia</taxon>
    </lineage>
</organism>
<gene>
    <name evidence="3" type="ORF">GCM10025790_04220</name>
</gene>
<proteinExistence type="predicted"/>
<evidence type="ECO:0000256" key="1">
    <source>
        <dbReference type="SAM" id="Coils"/>
    </source>
</evidence>
<keyword evidence="1" id="KW-0175">Coiled coil</keyword>
<comment type="caution">
    <text evidence="3">The sequence shown here is derived from an EMBL/GenBank/DDBJ whole genome shotgun (WGS) entry which is preliminary data.</text>
</comment>
<dbReference type="EMBL" id="BAABLW010000002">
    <property type="protein sequence ID" value="GAA4912756.1"/>
    <property type="molecule type" value="Genomic_DNA"/>
</dbReference>
<feature type="region of interest" description="Disordered" evidence="2">
    <location>
        <begin position="76"/>
        <end position="98"/>
    </location>
</feature>
<dbReference type="RefSeq" id="WP_260072619.1">
    <property type="nucleotide sequence ID" value="NZ_BAABLW010000002.1"/>
</dbReference>
<reference evidence="4" key="1">
    <citation type="journal article" date="2019" name="Int. J. Syst. Evol. Microbiol.">
        <title>The Global Catalogue of Microorganisms (GCM) 10K type strain sequencing project: providing services to taxonomists for standard genome sequencing and annotation.</title>
        <authorList>
            <consortium name="The Broad Institute Genomics Platform"/>
            <consortium name="The Broad Institute Genome Sequencing Center for Infectious Disease"/>
            <person name="Wu L."/>
            <person name="Ma J."/>
        </authorList>
    </citation>
    <scope>NUCLEOTIDE SEQUENCE [LARGE SCALE GENOMIC DNA]</scope>
    <source>
        <strain evidence="4">JCM 19129</strain>
    </source>
</reference>
<evidence type="ECO:0000313" key="4">
    <source>
        <dbReference type="Proteomes" id="UP001500368"/>
    </source>
</evidence>
<feature type="compositionally biased region" description="Polar residues" evidence="2">
    <location>
        <begin position="77"/>
        <end position="89"/>
    </location>
</feature>
<accession>A0ABP9FRZ0</accession>
<keyword evidence="4" id="KW-1185">Reference proteome</keyword>
<evidence type="ECO:0000256" key="2">
    <source>
        <dbReference type="SAM" id="MobiDB-lite"/>
    </source>
</evidence>
<sequence length="98" mass="11091">MTTPENPRPETEAQLEQVLRETEAAVADLRQELDRIQSERLQRAEVDRLEEHLATATVRWSVVKEFLKVMVQELRGAQNSSPGQQSNGTDPKHDLEGA</sequence>
<protein>
    <submittedName>
        <fullName evidence="3">Uncharacterized protein</fullName>
    </submittedName>
</protein>
<evidence type="ECO:0000313" key="3">
    <source>
        <dbReference type="EMBL" id="GAA4912756.1"/>
    </source>
</evidence>
<feature type="coiled-coil region" evidence="1">
    <location>
        <begin position="12"/>
        <end position="39"/>
    </location>
</feature>
<name>A0ABP9FRZ0_9MICC</name>
<dbReference type="Proteomes" id="UP001500368">
    <property type="component" value="Unassembled WGS sequence"/>
</dbReference>